<dbReference type="EC" id="2.7.7.2" evidence="2"/>
<evidence type="ECO:0000259" key="13">
    <source>
        <dbReference type="Pfam" id="PF01507"/>
    </source>
</evidence>
<evidence type="ECO:0000256" key="8">
    <source>
        <dbReference type="ARBA" id="ARBA00022827"/>
    </source>
</evidence>
<feature type="non-terminal residue" evidence="14">
    <location>
        <position position="1"/>
    </location>
</feature>
<keyword evidence="6" id="KW-0548">Nucleotidyltransferase</keyword>
<keyword evidence="5" id="KW-0808">Transferase</keyword>
<keyword evidence="3" id="KW-0285">Flavoprotein</keyword>
<organism evidence="14 15">
    <name type="scientific">Operophtera brumata</name>
    <name type="common">Winter moth</name>
    <name type="synonym">Phalaena brumata</name>
    <dbReference type="NCBI Taxonomy" id="104452"/>
    <lineage>
        <taxon>Eukaryota</taxon>
        <taxon>Metazoa</taxon>
        <taxon>Ecdysozoa</taxon>
        <taxon>Arthropoda</taxon>
        <taxon>Hexapoda</taxon>
        <taxon>Insecta</taxon>
        <taxon>Pterygota</taxon>
        <taxon>Neoptera</taxon>
        <taxon>Endopterygota</taxon>
        <taxon>Lepidoptera</taxon>
        <taxon>Glossata</taxon>
        <taxon>Ditrysia</taxon>
        <taxon>Geometroidea</taxon>
        <taxon>Geometridae</taxon>
        <taxon>Larentiinae</taxon>
        <taxon>Operophtera</taxon>
    </lineage>
</organism>
<dbReference type="EMBL" id="JTDY01000189">
    <property type="protein sequence ID" value="KOB78386.1"/>
    <property type="molecule type" value="Genomic_DNA"/>
</dbReference>
<evidence type="ECO:0000256" key="2">
    <source>
        <dbReference type="ARBA" id="ARBA00012393"/>
    </source>
</evidence>
<evidence type="ECO:0000256" key="12">
    <source>
        <dbReference type="ARBA" id="ARBA00049494"/>
    </source>
</evidence>
<dbReference type="InterPro" id="IPR014729">
    <property type="entry name" value="Rossmann-like_a/b/a_fold"/>
</dbReference>
<dbReference type="GO" id="GO:0006747">
    <property type="term" value="P:FAD biosynthetic process"/>
    <property type="evidence" value="ECO:0007669"/>
    <property type="project" value="TreeGrafter"/>
</dbReference>
<evidence type="ECO:0000313" key="14">
    <source>
        <dbReference type="EMBL" id="KOB78386.1"/>
    </source>
</evidence>
<comment type="caution">
    <text evidence="14">The sequence shown here is derived from an EMBL/GenBank/DDBJ whole genome shotgun (WGS) entry which is preliminary data.</text>
</comment>
<dbReference type="PANTHER" id="PTHR23293">
    <property type="entry name" value="FAD SYNTHETASE-RELATED FMN ADENYLYLTRANSFERASE"/>
    <property type="match status" value="1"/>
</dbReference>
<dbReference type="GO" id="GO:0003919">
    <property type="term" value="F:FMN adenylyltransferase activity"/>
    <property type="evidence" value="ECO:0007669"/>
    <property type="project" value="UniProtKB-EC"/>
</dbReference>
<keyword evidence="4" id="KW-0288">FMN</keyword>
<evidence type="ECO:0000256" key="6">
    <source>
        <dbReference type="ARBA" id="ARBA00022695"/>
    </source>
</evidence>
<evidence type="ECO:0000256" key="4">
    <source>
        <dbReference type="ARBA" id="ARBA00022643"/>
    </source>
</evidence>
<gene>
    <name evidence="14" type="ORF">OBRU01_02449</name>
</gene>
<dbReference type="AlphaFoldDB" id="A0A0L7LT29"/>
<evidence type="ECO:0000313" key="15">
    <source>
        <dbReference type="Proteomes" id="UP000037510"/>
    </source>
</evidence>
<accession>A0A0L7LT29</accession>
<proteinExistence type="predicted"/>
<keyword evidence="8" id="KW-0274">FAD</keyword>
<name>A0A0L7LT29_OPEBR</name>
<evidence type="ECO:0000256" key="1">
    <source>
        <dbReference type="ARBA" id="ARBA00004726"/>
    </source>
</evidence>
<protein>
    <recommendedName>
        <fullName evidence="2">FAD synthase</fullName>
        <ecNumber evidence="2">2.7.7.2</ecNumber>
    </recommendedName>
    <alternativeName>
        <fullName evidence="10">FAD pyrophosphorylase</fullName>
    </alternativeName>
    <alternativeName>
        <fullName evidence="11">FMN adenylyltransferase</fullName>
    </alternativeName>
</protein>
<keyword evidence="15" id="KW-1185">Reference proteome</keyword>
<dbReference type="GO" id="GO:0005524">
    <property type="term" value="F:ATP binding"/>
    <property type="evidence" value="ECO:0007669"/>
    <property type="project" value="UniProtKB-KW"/>
</dbReference>
<evidence type="ECO:0000256" key="9">
    <source>
        <dbReference type="ARBA" id="ARBA00022840"/>
    </source>
</evidence>
<dbReference type="PANTHER" id="PTHR23293:SF9">
    <property type="entry name" value="FAD SYNTHASE"/>
    <property type="match status" value="1"/>
</dbReference>
<feature type="domain" description="Phosphoadenosine phosphosulphate reductase" evidence="13">
    <location>
        <begin position="14"/>
        <end position="80"/>
    </location>
</feature>
<dbReference type="Gene3D" id="3.40.50.620">
    <property type="entry name" value="HUPs"/>
    <property type="match status" value="1"/>
</dbReference>
<comment type="catalytic activity">
    <reaction evidence="12">
        <text>FMN + ATP + H(+) = FAD + diphosphate</text>
        <dbReference type="Rhea" id="RHEA:17237"/>
        <dbReference type="ChEBI" id="CHEBI:15378"/>
        <dbReference type="ChEBI" id="CHEBI:30616"/>
        <dbReference type="ChEBI" id="CHEBI:33019"/>
        <dbReference type="ChEBI" id="CHEBI:57692"/>
        <dbReference type="ChEBI" id="CHEBI:58210"/>
        <dbReference type="EC" id="2.7.7.2"/>
    </reaction>
</comment>
<comment type="pathway">
    <text evidence="1">Cofactor biosynthesis; FAD biosynthesis; FAD from FMN: step 1/1.</text>
</comment>
<sequence length="169" mass="19754">VIRKCFTQYKIEEVFLSFNGGKDCTVLLDITLNVLRQMYRTDDIAKLKIVYIRTTGPFREIEEFVKDIEEHYGVTLVVTEGELRGTLKRLLEEDERLKACLMGTRRTDPYSADLEFMQVCLLCRVKIVVTQGELRVTLKRLLEEDERLKACLMGTRRTDPYSADLEFMQ</sequence>
<evidence type="ECO:0000256" key="7">
    <source>
        <dbReference type="ARBA" id="ARBA00022741"/>
    </source>
</evidence>
<dbReference type="Proteomes" id="UP000037510">
    <property type="component" value="Unassembled WGS sequence"/>
</dbReference>
<dbReference type="InterPro" id="IPR002500">
    <property type="entry name" value="PAPS_reduct_dom"/>
</dbReference>
<reference evidence="14 15" key="1">
    <citation type="journal article" date="2015" name="Genome Biol. Evol.">
        <title>The genome of winter moth (Operophtera brumata) provides a genomic perspective on sexual dimorphism and phenology.</title>
        <authorList>
            <person name="Derks M.F."/>
            <person name="Smit S."/>
            <person name="Salis L."/>
            <person name="Schijlen E."/>
            <person name="Bossers A."/>
            <person name="Mateman C."/>
            <person name="Pijl A.S."/>
            <person name="de Ridder D."/>
            <person name="Groenen M.A."/>
            <person name="Visser M.E."/>
            <person name="Megens H.J."/>
        </authorList>
    </citation>
    <scope>NUCLEOTIDE SEQUENCE [LARGE SCALE GENOMIC DNA]</scope>
    <source>
        <strain evidence="14">WM2013NL</strain>
        <tissue evidence="14">Head and thorax</tissue>
    </source>
</reference>
<keyword evidence="7" id="KW-0547">Nucleotide-binding</keyword>
<dbReference type="STRING" id="104452.A0A0L7LT29"/>
<evidence type="ECO:0000256" key="11">
    <source>
        <dbReference type="ARBA" id="ARBA00031871"/>
    </source>
</evidence>
<dbReference type="SUPFAM" id="SSF52402">
    <property type="entry name" value="Adenine nucleotide alpha hydrolases-like"/>
    <property type="match status" value="1"/>
</dbReference>
<feature type="non-terminal residue" evidence="14">
    <location>
        <position position="169"/>
    </location>
</feature>
<evidence type="ECO:0000256" key="5">
    <source>
        <dbReference type="ARBA" id="ARBA00022679"/>
    </source>
</evidence>
<evidence type="ECO:0000256" key="10">
    <source>
        <dbReference type="ARBA" id="ARBA00031145"/>
    </source>
</evidence>
<evidence type="ECO:0000256" key="3">
    <source>
        <dbReference type="ARBA" id="ARBA00022630"/>
    </source>
</evidence>
<dbReference type="Pfam" id="PF01507">
    <property type="entry name" value="PAPS_reduct"/>
    <property type="match status" value="1"/>
</dbReference>
<keyword evidence="9" id="KW-0067">ATP-binding</keyword>